<dbReference type="PROSITE" id="PS50878">
    <property type="entry name" value="RT_POL"/>
    <property type="match status" value="1"/>
</dbReference>
<evidence type="ECO:0000313" key="2">
    <source>
        <dbReference type="EMBL" id="GAB0187291.1"/>
    </source>
</evidence>
<reference evidence="2 3" key="1">
    <citation type="submission" date="2024-06" db="EMBL/GenBank/DDBJ databases">
        <title>The draft genome of Grus japonensis, version 3.</title>
        <authorList>
            <person name="Nabeshima K."/>
            <person name="Suzuki S."/>
            <person name="Onuma M."/>
        </authorList>
    </citation>
    <scope>NUCLEOTIDE SEQUENCE [LARGE SCALE GENOMIC DNA]</scope>
    <source>
        <strain evidence="2 3">451A</strain>
    </source>
</reference>
<organism evidence="2 3">
    <name type="scientific">Grus japonensis</name>
    <name type="common">Japanese crane</name>
    <name type="synonym">Red-crowned crane</name>
    <dbReference type="NCBI Taxonomy" id="30415"/>
    <lineage>
        <taxon>Eukaryota</taxon>
        <taxon>Metazoa</taxon>
        <taxon>Chordata</taxon>
        <taxon>Craniata</taxon>
        <taxon>Vertebrata</taxon>
        <taxon>Euteleostomi</taxon>
        <taxon>Archelosauria</taxon>
        <taxon>Archosauria</taxon>
        <taxon>Dinosauria</taxon>
        <taxon>Saurischia</taxon>
        <taxon>Theropoda</taxon>
        <taxon>Coelurosauria</taxon>
        <taxon>Aves</taxon>
        <taxon>Neognathae</taxon>
        <taxon>Neoaves</taxon>
        <taxon>Gruiformes</taxon>
        <taxon>Gruidae</taxon>
        <taxon>Grus</taxon>
    </lineage>
</organism>
<accession>A0ABC9WPU6</accession>
<evidence type="ECO:0000259" key="1">
    <source>
        <dbReference type="PROSITE" id="PS50878"/>
    </source>
</evidence>
<comment type="caution">
    <text evidence="2">The sequence shown here is derived from an EMBL/GenBank/DDBJ whole genome shotgun (WGS) entry which is preliminary data.</text>
</comment>
<dbReference type="PANTHER" id="PTHR33332">
    <property type="entry name" value="REVERSE TRANSCRIPTASE DOMAIN-CONTAINING PROTEIN"/>
    <property type="match status" value="1"/>
</dbReference>
<dbReference type="InterPro" id="IPR000477">
    <property type="entry name" value="RT_dom"/>
</dbReference>
<sequence length="187" mass="20916">MYPKGSILDPVLFNIFINDLDDGAERTLSKFADNTDLGGAANTPEGCAAIQRDLDRLEKQADRNHIKFNKGKCKVLHLGRNNPKHNYMLGATQLESSFAEKDLEVLMDTRMNISKQHALAAKKVNGILGCIRRSVASWFREVILPLSFALVRPHLEYYVQLWAPQYKSNTGSTGKSPTEVTKGLRRG</sequence>
<dbReference type="Proteomes" id="UP001623348">
    <property type="component" value="Unassembled WGS sequence"/>
</dbReference>
<protein>
    <submittedName>
        <fullName evidence="2">Mitochondrial enolase superfamily member 1</fullName>
    </submittedName>
</protein>
<dbReference type="EMBL" id="BAAFJT010000003">
    <property type="protein sequence ID" value="GAB0187291.1"/>
    <property type="molecule type" value="Genomic_DNA"/>
</dbReference>
<gene>
    <name evidence="2" type="ORF">GRJ2_001194400</name>
</gene>
<proteinExistence type="predicted"/>
<evidence type="ECO:0000313" key="3">
    <source>
        <dbReference type="Proteomes" id="UP001623348"/>
    </source>
</evidence>
<dbReference type="AlphaFoldDB" id="A0ABC9WPU6"/>
<feature type="domain" description="Reverse transcriptase" evidence="1">
    <location>
        <begin position="1"/>
        <end position="93"/>
    </location>
</feature>
<name>A0ABC9WPU6_GRUJA</name>
<keyword evidence="3" id="KW-1185">Reference proteome</keyword>